<dbReference type="AlphaFoldDB" id="A0AAN9MCU7"/>
<gene>
    <name evidence="9" type="ORF">VNO80_17509</name>
</gene>
<evidence type="ECO:0000256" key="1">
    <source>
        <dbReference type="ARBA" id="ARBA00004496"/>
    </source>
</evidence>
<accession>A0AAN9MCU7</accession>
<evidence type="ECO:0000256" key="6">
    <source>
        <dbReference type="ARBA" id="ARBA00022942"/>
    </source>
</evidence>
<keyword evidence="5 7" id="KW-0067">ATP-binding</keyword>
<evidence type="ECO:0000256" key="2">
    <source>
        <dbReference type="ARBA" id="ARBA00006914"/>
    </source>
</evidence>
<dbReference type="GO" id="GO:0005737">
    <property type="term" value="C:cytoplasm"/>
    <property type="evidence" value="ECO:0007669"/>
    <property type="project" value="UniProtKB-SubCell"/>
</dbReference>
<name>A0AAN9MCU7_PHACN</name>
<keyword evidence="4 7" id="KW-0547">Nucleotide-binding</keyword>
<dbReference type="Gene3D" id="1.10.8.60">
    <property type="match status" value="1"/>
</dbReference>
<dbReference type="InterPro" id="IPR027417">
    <property type="entry name" value="P-loop_NTPase"/>
</dbReference>
<dbReference type="Pfam" id="PF17862">
    <property type="entry name" value="AAA_lid_3"/>
    <property type="match status" value="1"/>
</dbReference>
<dbReference type="Proteomes" id="UP001374584">
    <property type="component" value="Unassembled WGS sequence"/>
</dbReference>
<dbReference type="InterPro" id="IPR032501">
    <property type="entry name" value="Prot_ATP_ID_OB_2nd"/>
</dbReference>
<dbReference type="GO" id="GO:0005524">
    <property type="term" value="F:ATP binding"/>
    <property type="evidence" value="ECO:0007669"/>
    <property type="project" value="UniProtKB-KW"/>
</dbReference>
<evidence type="ECO:0000256" key="4">
    <source>
        <dbReference type="ARBA" id="ARBA00022741"/>
    </source>
</evidence>
<dbReference type="Gene3D" id="3.40.50.300">
    <property type="entry name" value="P-loop containing nucleotide triphosphate hydrolases"/>
    <property type="match status" value="1"/>
</dbReference>
<feature type="domain" description="AAA+ ATPase" evidence="8">
    <location>
        <begin position="174"/>
        <end position="313"/>
    </location>
</feature>
<sequence length="393" mass="44408">MSNETDELTRAQRRVVETEYLENLACRRCLRVVVRLGRVFKRVSKRYLAETEQDLRYLKGAGFIVGHVIMPIDSERFVVETKVGFRYLVGCHSKLDKKEITKGTRIFLQKKTLTIMGILPHQVEAEVQNMIVEDPVNVSYAALGGLSDEIRQLRESIELPLMNPEIFQRVGIRPPKAVLLYGPPGTGKTLLARAIASNVDAKFLKIVSSALSFKFPGEGSVLIRAMFRYARDHQPCIIFMDEIDGIGARRLEEGSAGDREIQRTLIELLYQLDECNELEKVKVIMATNRRDILDPALLRPGRIDRQIKIPLPNNHSRMQILQIHAAGIAKQGEIDYETVVSMSEGFNGADLRNVCTEAGMLAIRADRDYAINTDFMKAVLKLTEVKKLESTTH</sequence>
<comment type="caution">
    <text evidence="9">The sequence shown here is derived from an EMBL/GenBank/DDBJ whole genome shotgun (WGS) entry which is preliminary data.</text>
</comment>
<keyword evidence="10" id="KW-1185">Reference proteome</keyword>
<evidence type="ECO:0000256" key="3">
    <source>
        <dbReference type="ARBA" id="ARBA00022490"/>
    </source>
</evidence>
<dbReference type="InterPro" id="IPR050221">
    <property type="entry name" value="26S_Proteasome_ATPase"/>
</dbReference>
<comment type="similarity">
    <text evidence="2 7">Belongs to the AAA ATPase family.</text>
</comment>
<keyword evidence="3" id="KW-0963">Cytoplasm</keyword>
<evidence type="ECO:0000256" key="5">
    <source>
        <dbReference type="ARBA" id="ARBA00022840"/>
    </source>
</evidence>
<dbReference type="Pfam" id="PF16450">
    <property type="entry name" value="Prot_ATP_ID_OB_C"/>
    <property type="match status" value="1"/>
</dbReference>
<dbReference type="Pfam" id="PF00004">
    <property type="entry name" value="AAA"/>
    <property type="match status" value="1"/>
</dbReference>
<dbReference type="FunFam" id="3.40.50.300:FF:000033">
    <property type="entry name" value="26S protease regulatory subunit 6B"/>
    <property type="match status" value="1"/>
</dbReference>
<evidence type="ECO:0000259" key="8">
    <source>
        <dbReference type="SMART" id="SM00382"/>
    </source>
</evidence>
<dbReference type="SUPFAM" id="SSF52540">
    <property type="entry name" value="P-loop containing nucleoside triphosphate hydrolases"/>
    <property type="match status" value="1"/>
</dbReference>
<dbReference type="InterPro" id="IPR003593">
    <property type="entry name" value="AAA+_ATPase"/>
</dbReference>
<dbReference type="InterPro" id="IPR003960">
    <property type="entry name" value="ATPase_AAA_CS"/>
</dbReference>
<evidence type="ECO:0000313" key="9">
    <source>
        <dbReference type="EMBL" id="KAK7352092.1"/>
    </source>
</evidence>
<dbReference type="GO" id="GO:0000502">
    <property type="term" value="C:proteasome complex"/>
    <property type="evidence" value="ECO:0007669"/>
    <property type="project" value="UniProtKB-KW"/>
</dbReference>
<reference evidence="9 10" key="1">
    <citation type="submission" date="2024-01" db="EMBL/GenBank/DDBJ databases">
        <title>The genomes of 5 underutilized Papilionoideae crops provide insights into root nodulation and disease resistanc.</title>
        <authorList>
            <person name="Jiang F."/>
        </authorList>
    </citation>
    <scope>NUCLEOTIDE SEQUENCE [LARGE SCALE GENOMIC DNA]</scope>
    <source>
        <strain evidence="9">JINMINGXINNONG_FW02</strain>
        <tissue evidence="9">Leaves</tissue>
    </source>
</reference>
<comment type="subcellular location">
    <subcellularLocation>
        <location evidence="1">Cytoplasm</location>
    </subcellularLocation>
</comment>
<dbReference type="SMART" id="SM00382">
    <property type="entry name" value="AAA"/>
    <property type="match status" value="1"/>
</dbReference>
<dbReference type="EMBL" id="JAYMYR010000007">
    <property type="protein sequence ID" value="KAK7352092.1"/>
    <property type="molecule type" value="Genomic_DNA"/>
</dbReference>
<dbReference type="PANTHER" id="PTHR23073">
    <property type="entry name" value="26S PROTEASOME REGULATORY SUBUNIT"/>
    <property type="match status" value="1"/>
</dbReference>
<dbReference type="PROSITE" id="PS00674">
    <property type="entry name" value="AAA"/>
    <property type="match status" value="1"/>
</dbReference>
<evidence type="ECO:0000256" key="7">
    <source>
        <dbReference type="RuleBase" id="RU003651"/>
    </source>
</evidence>
<organism evidence="9 10">
    <name type="scientific">Phaseolus coccineus</name>
    <name type="common">Scarlet runner bean</name>
    <name type="synonym">Phaseolus multiflorus</name>
    <dbReference type="NCBI Taxonomy" id="3886"/>
    <lineage>
        <taxon>Eukaryota</taxon>
        <taxon>Viridiplantae</taxon>
        <taxon>Streptophyta</taxon>
        <taxon>Embryophyta</taxon>
        <taxon>Tracheophyta</taxon>
        <taxon>Spermatophyta</taxon>
        <taxon>Magnoliopsida</taxon>
        <taxon>eudicotyledons</taxon>
        <taxon>Gunneridae</taxon>
        <taxon>Pentapetalae</taxon>
        <taxon>rosids</taxon>
        <taxon>fabids</taxon>
        <taxon>Fabales</taxon>
        <taxon>Fabaceae</taxon>
        <taxon>Papilionoideae</taxon>
        <taxon>50 kb inversion clade</taxon>
        <taxon>NPAAA clade</taxon>
        <taxon>indigoferoid/millettioid clade</taxon>
        <taxon>Phaseoleae</taxon>
        <taxon>Phaseolus</taxon>
    </lineage>
</organism>
<dbReference type="GO" id="GO:0016887">
    <property type="term" value="F:ATP hydrolysis activity"/>
    <property type="evidence" value="ECO:0007669"/>
    <property type="project" value="InterPro"/>
</dbReference>
<dbReference type="InterPro" id="IPR012340">
    <property type="entry name" value="NA-bd_OB-fold"/>
</dbReference>
<dbReference type="Gene3D" id="2.40.50.140">
    <property type="entry name" value="Nucleic acid-binding proteins"/>
    <property type="match status" value="1"/>
</dbReference>
<dbReference type="InterPro" id="IPR041569">
    <property type="entry name" value="AAA_lid_3"/>
</dbReference>
<protein>
    <recommendedName>
        <fullName evidence="8">AAA+ ATPase domain-containing protein</fullName>
    </recommendedName>
</protein>
<dbReference type="InterPro" id="IPR003959">
    <property type="entry name" value="ATPase_AAA_core"/>
</dbReference>
<proteinExistence type="inferred from homology"/>
<evidence type="ECO:0000313" key="10">
    <source>
        <dbReference type="Proteomes" id="UP001374584"/>
    </source>
</evidence>
<keyword evidence="6" id="KW-0647">Proteasome</keyword>